<dbReference type="EMBL" id="JPGK01000009">
    <property type="protein sequence ID" value="KGA92990.1"/>
    <property type="molecule type" value="Genomic_DNA"/>
</dbReference>
<proteinExistence type="inferred from homology"/>
<dbReference type="PATRIC" id="fig|178606.4.peg.2187"/>
<accession>A0A094W909</accession>
<feature type="domain" description="YCII-related" evidence="2">
    <location>
        <begin position="21"/>
        <end position="99"/>
    </location>
</feature>
<evidence type="ECO:0000313" key="3">
    <source>
        <dbReference type="EMBL" id="KGA92990.1"/>
    </source>
</evidence>
<dbReference type="InterPro" id="IPR011008">
    <property type="entry name" value="Dimeric_a/b-barrel"/>
</dbReference>
<evidence type="ECO:0000313" key="4">
    <source>
        <dbReference type="Proteomes" id="UP000029452"/>
    </source>
</evidence>
<gene>
    <name evidence="3" type="ORF">LptCag_0850</name>
</gene>
<dbReference type="InterPro" id="IPR005545">
    <property type="entry name" value="YCII"/>
</dbReference>
<organism evidence="3 4">
    <name type="scientific">Leptospirillum ferriphilum</name>
    <dbReference type="NCBI Taxonomy" id="178606"/>
    <lineage>
        <taxon>Bacteria</taxon>
        <taxon>Pseudomonadati</taxon>
        <taxon>Nitrospirota</taxon>
        <taxon>Nitrospiria</taxon>
        <taxon>Nitrospirales</taxon>
        <taxon>Nitrospiraceae</taxon>
        <taxon>Leptospirillum</taxon>
    </lineage>
</organism>
<evidence type="ECO:0000256" key="1">
    <source>
        <dbReference type="ARBA" id="ARBA00007689"/>
    </source>
</evidence>
<reference evidence="3 4" key="1">
    <citation type="submission" date="2014-06" db="EMBL/GenBank/DDBJ databases">
        <title>Draft genome sequence of iron oxidizing acidophile Leptospirillum ferriphilum DSM14647.</title>
        <authorList>
            <person name="Cardenas J.P."/>
            <person name="Lazcano M."/>
            <person name="Ossandon F.J."/>
            <person name="Corbett M."/>
            <person name="Holmes D.S."/>
            <person name="Watkin E."/>
        </authorList>
    </citation>
    <scope>NUCLEOTIDE SEQUENCE [LARGE SCALE GENOMIC DNA]</scope>
    <source>
        <strain evidence="3 4">DSM 14647</strain>
    </source>
</reference>
<dbReference type="Proteomes" id="UP000029452">
    <property type="component" value="Unassembled WGS sequence"/>
</dbReference>
<protein>
    <recommendedName>
        <fullName evidence="2">YCII-related domain-containing protein</fullName>
    </recommendedName>
</protein>
<dbReference type="SUPFAM" id="SSF54909">
    <property type="entry name" value="Dimeric alpha+beta barrel"/>
    <property type="match status" value="1"/>
</dbReference>
<evidence type="ECO:0000259" key="2">
    <source>
        <dbReference type="Pfam" id="PF03795"/>
    </source>
</evidence>
<dbReference type="PANTHER" id="PTHR37828:SF1">
    <property type="entry name" value="YCII-RELATED DOMAIN-CONTAINING PROTEIN"/>
    <property type="match status" value="1"/>
</dbReference>
<comment type="caution">
    <text evidence="3">The sequence shown here is derived from an EMBL/GenBank/DDBJ whole genome shotgun (WGS) entry which is preliminary data.</text>
</comment>
<dbReference type="Gene3D" id="3.30.70.1060">
    <property type="entry name" value="Dimeric alpha+beta barrel"/>
    <property type="match status" value="1"/>
</dbReference>
<dbReference type="PANTHER" id="PTHR37828">
    <property type="entry name" value="GSR2449 PROTEIN"/>
    <property type="match status" value="1"/>
</dbReference>
<dbReference type="AlphaFoldDB" id="A0A094W909"/>
<name>A0A094W909_9BACT</name>
<dbReference type="Pfam" id="PF03795">
    <property type="entry name" value="YCII"/>
    <property type="match status" value="1"/>
</dbReference>
<sequence length="110" mass="12421">METENTPAGGQTPPVMPPLFTVLIRYLRPLPEVNRVAPAHRAYLGEIFKKGYLVASGPMVPRTGGILWIRAPRRDEVEQIVREDPYAREKIASFEILEFDPKTIHPSLLS</sequence>
<comment type="similarity">
    <text evidence="1">Belongs to the YciI family.</text>
</comment>
<dbReference type="OrthoDB" id="9814407at2"/>
<dbReference type="RefSeq" id="WP_081938195.1">
    <property type="nucleotide sequence ID" value="NZ_JPGK01000009.1"/>
</dbReference>